<keyword evidence="5" id="KW-0812">Transmembrane</keyword>
<evidence type="ECO:0000256" key="2">
    <source>
        <dbReference type="ARBA" id="ARBA00006355"/>
    </source>
</evidence>
<protein>
    <recommendedName>
        <fullName evidence="3">Mitochondrial import inner membrane translocase subunit TIM54</fullName>
    </recommendedName>
</protein>
<keyword evidence="7" id="KW-0653">Protein transport</keyword>
<name>A0A0A1T645_9HYPO</name>
<dbReference type="Pfam" id="PF11711">
    <property type="entry name" value="Tim54"/>
    <property type="match status" value="1"/>
</dbReference>
<evidence type="ECO:0000256" key="9">
    <source>
        <dbReference type="ARBA" id="ARBA00023010"/>
    </source>
</evidence>
<feature type="region of interest" description="Disordered" evidence="12">
    <location>
        <begin position="1"/>
        <end position="35"/>
    </location>
</feature>
<keyword evidence="9" id="KW-0811">Translocation</keyword>
<dbReference type="GO" id="GO:0005743">
    <property type="term" value="C:mitochondrial inner membrane"/>
    <property type="evidence" value="ECO:0007669"/>
    <property type="project" value="UniProtKB-SubCell"/>
</dbReference>
<evidence type="ECO:0000256" key="6">
    <source>
        <dbReference type="ARBA" id="ARBA00022792"/>
    </source>
</evidence>
<evidence type="ECO:0000256" key="7">
    <source>
        <dbReference type="ARBA" id="ARBA00022927"/>
    </source>
</evidence>
<dbReference type="AlphaFoldDB" id="A0A0A1T645"/>
<keyword evidence="6" id="KW-0999">Mitochondrion inner membrane</keyword>
<dbReference type="OrthoDB" id="5598305at2759"/>
<accession>A0A0A1T645</accession>
<evidence type="ECO:0000256" key="3">
    <source>
        <dbReference type="ARBA" id="ARBA00020796"/>
    </source>
</evidence>
<dbReference type="EMBL" id="CDHN01000001">
    <property type="protein sequence ID" value="CEJ81757.1"/>
    <property type="molecule type" value="Genomic_DNA"/>
</dbReference>
<keyword evidence="8" id="KW-1133">Transmembrane helix</keyword>
<evidence type="ECO:0000256" key="8">
    <source>
        <dbReference type="ARBA" id="ARBA00022989"/>
    </source>
</evidence>
<dbReference type="InterPro" id="IPR021056">
    <property type="entry name" value="Mt_import_IM_translocase_Tim54"/>
</dbReference>
<comment type="subcellular location">
    <subcellularLocation>
        <location evidence="1">Mitochondrion inner membrane</location>
        <topology evidence="1">Single-pass membrane protein</topology>
    </subcellularLocation>
</comment>
<evidence type="ECO:0000256" key="1">
    <source>
        <dbReference type="ARBA" id="ARBA00004434"/>
    </source>
</evidence>
<evidence type="ECO:0000313" key="13">
    <source>
        <dbReference type="EMBL" id="CEJ81757.1"/>
    </source>
</evidence>
<feature type="compositionally biased region" description="Basic and acidic residues" evidence="12">
    <location>
        <begin position="247"/>
        <end position="261"/>
    </location>
</feature>
<feature type="region of interest" description="Disordered" evidence="12">
    <location>
        <begin position="360"/>
        <end position="383"/>
    </location>
</feature>
<dbReference type="Proteomes" id="UP000039046">
    <property type="component" value="Unassembled WGS sequence"/>
</dbReference>
<evidence type="ECO:0000256" key="4">
    <source>
        <dbReference type="ARBA" id="ARBA00022448"/>
    </source>
</evidence>
<keyword evidence="10" id="KW-0496">Mitochondrion</keyword>
<evidence type="ECO:0000256" key="12">
    <source>
        <dbReference type="SAM" id="MobiDB-lite"/>
    </source>
</evidence>
<feature type="compositionally biased region" description="Basic and acidic residues" evidence="12">
    <location>
        <begin position="366"/>
        <end position="382"/>
    </location>
</feature>
<dbReference type="HOGENOM" id="CLU_039097_1_0_1"/>
<evidence type="ECO:0000313" key="14">
    <source>
        <dbReference type="Proteomes" id="UP000039046"/>
    </source>
</evidence>
<evidence type="ECO:0000256" key="5">
    <source>
        <dbReference type="ARBA" id="ARBA00022692"/>
    </source>
</evidence>
<evidence type="ECO:0000256" key="11">
    <source>
        <dbReference type="ARBA" id="ARBA00023136"/>
    </source>
</evidence>
<keyword evidence="11" id="KW-0472">Membrane</keyword>
<feature type="region of interest" description="Disordered" evidence="12">
    <location>
        <begin position="220"/>
        <end position="274"/>
    </location>
</feature>
<keyword evidence="14" id="KW-1185">Reference proteome</keyword>
<feature type="compositionally biased region" description="Low complexity" evidence="12">
    <location>
        <begin position="233"/>
        <end position="245"/>
    </location>
</feature>
<proteinExistence type="inferred from homology"/>
<keyword evidence="4" id="KW-0813">Transport</keyword>
<dbReference type="GO" id="GO:0015031">
    <property type="term" value="P:protein transport"/>
    <property type="evidence" value="ECO:0007669"/>
    <property type="project" value="UniProtKB-KW"/>
</dbReference>
<organism evidence="13 14">
    <name type="scientific">[Torrubiella] hemipterigena</name>
    <dbReference type="NCBI Taxonomy" id="1531966"/>
    <lineage>
        <taxon>Eukaryota</taxon>
        <taxon>Fungi</taxon>
        <taxon>Dikarya</taxon>
        <taxon>Ascomycota</taxon>
        <taxon>Pezizomycotina</taxon>
        <taxon>Sordariomycetes</taxon>
        <taxon>Hypocreomycetidae</taxon>
        <taxon>Hypocreales</taxon>
        <taxon>Clavicipitaceae</taxon>
        <taxon>Clavicipitaceae incertae sedis</taxon>
        <taxon>'Torrubiella' clade</taxon>
    </lineage>
</organism>
<sequence length="457" mass="51250">MAETNPPAQPAAAAAAAPATPAPPKPAAAPKPQNPALRMLGLPNLPRKLPSRNWLIFWAITGSFTAAIVYDKREKNRATAKWRHAVEHLAKEPIGNPNALPRKLTIFLEAPPGDGLRSAQDHFIEYAKPVLAASGLDWEFVQGRQQGDVRAAVAEKIRRTRKKQERPNETLAETDETIVERLRERMGVEDYVGTRGDIVIGRHTWKEYIRGMHEGWLGPLDPPVVPEPEKIEPTPAATEAPAEGAAAEEKKEEKKEDDKPKRPPQPQPYNTPDSYAEAALPATIPVEFAPSTVLAFPHRIGFKHTFTRFGWFMTRRKLADEIGRDVAAVCFAASRGWRETDGRYEQEGVLEKDEVGWPKSVFTEEEERKAPPKEGEEPKPPKEFIWASPMRMDARIVERMRRFELLPEDEARAAQIVVPEKEVEGWIKGSLRSLVNWGVDSWNQKPWAPNVGDVNDS</sequence>
<dbReference type="STRING" id="1531966.A0A0A1T645"/>
<gene>
    <name evidence="13" type="ORF">VHEMI01870</name>
</gene>
<feature type="compositionally biased region" description="Pro residues" evidence="12">
    <location>
        <begin position="20"/>
        <end position="33"/>
    </location>
</feature>
<comment type="similarity">
    <text evidence="2">Belongs to the TIM54 family.</text>
</comment>
<feature type="compositionally biased region" description="Low complexity" evidence="12">
    <location>
        <begin position="1"/>
        <end position="19"/>
    </location>
</feature>
<evidence type="ECO:0000256" key="10">
    <source>
        <dbReference type="ARBA" id="ARBA00023128"/>
    </source>
</evidence>
<reference evidence="13 14" key="1">
    <citation type="journal article" date="2015" name="Genome Announc.">
        <title>Draft Genome Sequence and Gene Annotation of the Entomopathogenic Fungus Verticillium hemipterigenum.</title>
        <authorList>
            <person name="Horn F."/>
            <person name="Habel A."/>
            <person name="Scharf D.H."/>
            <person name="Dworschak J."/>
            <person name="Brakhage A.A."/>
            <person name="Guthke R."/>
            <person name="Hertweck C."/>
            <person name="Linde J."/>
        </authorList>
    </citation>
    <scope>NUCLEOTIDE SEQUENCE [LARGE SCALE GENOMIC DNA]</scope>
</reference>